<gene>
    <name evidence="7" type="ORF">DFQ27_007705</name>
</gene>
<feature type="transmembrane region" description="Helical" evidence="6">
    <location>
        <begin position="227"/>
        <end position="245"/>
    </location>
</feature>
<feature type="region of interest" description="Disordered" evidence="5">
    <location>
        <begin position="288"/>
        <end position="408"/>
    </location>
</feature>
<dbReference type="GO" id="GO:0012505">
    <property type="term" value="C:endomembrane system"/>
    <property type="evidence" value="ECO:0007669"/>
    <property type="project" value="UniProtKB-SubCell"/>
</dbReference>
<dbReference type="Proteomes" id="UP000807716">
    <property type="component" value="Unassembled WGS sequence"/>
</dbReference>
<evidence type="ECO:0000256" key="6">
    <source>
        <dbReference type="SAM" id="Phobius"/>
    </source>
</evidence>
<comment type="caution">
    <text evidence="7">The sequence shown here is derived from an EMBL/GenBank/DDBJ whole genome shotgun (WGS) entry which is preliminary data.</text>
</comment>
<organism evidence="7 8">
    <name type="scientific">Actinomortierella ambigua</name>
    <dbReference type="NCBI Taxonomy" id="1343610"/>
    <lineage>
        <taxon>Eukaryota</taxon>
        <taxon>Fungi</taxon>
        <taxon>Fungi incertae sedis</taxon>
        <taxon>Mucoromycota</taxon>
        <taxon>Mortierellomycotina</taxon>
        <taxon>Mortierellomycetes</taxon>
        <taxon>Mortierellales</taxon>
        <taxon>Mortierellaceae</taxon>
        <taxon>Actinomortierella</taxon>
    </lineage>
</organism>
<accession>A0A9P6TZC7</accession>
<sequence>MATTSPSSSPPPPKQRLIRARPFYQRWMQAPEDWSLRFLSGIEAQDWDALQNAISYPIVVGLNALMISVNLGYWFDDPMSNVPTILRNTSSSPAGSYHTRPLIPGFSTLLTYLKSILVAISILNTLWFASGRRNYRMLQRSLHERPPTANVRMVEIEQDASHWSTRFPGRLLYPFYVVLFRRRPVRSQTIKVWEMSVWNPSILSRNIFCGFSPAQVLIMAAMDDSNFYLFAPLALFVATQVYFLTSTYQAYLKDKQILFSEVYREYNQRFVHPRLFVQKFDKQVSAGSTCMTDLDDDEDGEEEMAEEEEEEDYGSKVTGTKHRRSRAPPSYWPKVRRSQNEVEDEDDEDDEGEEREEDDILDEVDEEEEDEDEELELEEEDEEDQGEYEAPKTPHPTNSLAFSDDEDQ</sequence>
<dbReference type="InterPro" id="IPR018819">
    <property type="entry name" value="Nur1/Mug154"/>
</dbReference>
<evidence type="ECO:0000313" key="7">
    <source>
        <dbReference type="EMBL" id="KAG0253061.1"/>
    </source>
</evidence>
<evidence type="ECO:0000256" key="2">
    <source>
        <dbReference type="ARBA" id="ARBA00022692"/>
    </source>
</evidence>
<feature type="transmembrane region" description="Helical" evidence="6">
    <location>
        <begin position="109"/>
        <end position="130"/>
    </location>
</feature>
<dbReference type="GO" id="GO:0043007">
    <property type="term" value="P:maintenance of rDNA"/>
    <property type="evidence" value="ECO:0007669"/>
    <property type="project" value="TreeGrafter"/>
</dbReference>
<dbReference type="OrthoDB" id="3363151at2759"/>
<feature type="compositionally biased region" description="Acidic residues" evidence="5">
    <location>
        <begin position="341"/>
        <end position="387"/>
    </location>
</feature>
<dbReference type="GO" id="GO:0007096">
    <property type="term" value="P:regulation of exit from mitosis"/>
    <property type="evidence" value="ECO:0007669"/>
    <property type="project" value="TreeGrafter"/>
</dbReference>
<reference evidence="7" key="1">
    <citation type="journal article" date="2020" name="Fungal Divers.">
        <title>Resolving the Mortierellaceae phylogeny through synthesis of multi-gene phylogenetics and phylogenomics.</title>
        <authorList>
            <person name="Vandepol N."/>
            <person name="Liber J."/>
            <person name="Desiro A."/>
            <person name="Na H."/>
            <person name="Kennedy M."/>
            <person name="Barry K."/>
            <person name="Grigoriev I.V."/>
            <person name="Miller A.N."/>
            <person name="O'Donnell K."/>
            <person name="Stajich J.E."/>
            <person name="Bonito G."/>
        </authorList>
    </citation>
    <scope>NUCLEOTIDE SEQUENCE</scope>
    <source>
        <strain evidence="7">BC1065</strain>
    </source>
</reference>
<feature type="transmembrane region" description="Helical" evidence="6">
    <location>
        <begin position="54"/>
        <end position="75"/>
    </location>
</feature>
<evidence type="ECO:0000256" key="1">
    <source>
        <dbReference type="ARBA" id="ARBA00004127"/>
    </source>
</evidence>
<dbReference type="AlphaFoldDB" id="A0A9P6TZC7"/>
<evidence type="ECO:0008006" key="9">
    <source>
        <dbReference type="Google" id="ProtNLM"/>
    </source>
</evidence>
<name>A0A9P6TZC7_9FUNG</name>
<keyword evidence="8" id="KW-1185">Reference proteome</keyword>
<evidence type="ECO:0000256" key="4">
    <source>
        <dbReference type="ARBA" id="ARBA00023136"/>
    </source>
</evidence>
<feature type="compositionally biased region" description="Acidic residues" evidence="5">
    <location>
        <begin position="293"/>
        <end position="312"/>
    </location>
</feature>
<dbReference type="PANTHER" id="PTHR28293:SF1">
    <property type="entry name" value="NUCLEAR RIM PROTEIN 1"/>
    <property type="match status" value="1"/>
</dbReference>
<keyword evidence="4 6" id="KW-0472">Membrane</keyword>
<keyword evidence="3 6" id="KW-1133">Transmembrane helix</keyword>
<evidence type="ECO:0000256" key="3">
    <source>
        <dbReference type="ARBA" id="ARBA00022989"/>
    </source>
</evidence>
<proteinExistence type="predicted"/>
<dbReference type="Pfam" id="PF10332">
    <property type="entry name" value="DUF2418"/>
    <property type="match status" value="1"/>
</dbReference>
<dbReference type="EMBL" id="JAAAJB010000612">
    <property type="protein sequence ID" value="KAG0253061.1"/>
    <property type="molecule type" value="Genomic_DNA"/>
</dbReference>
<comment type="subcellular location">
    <subcellularLocation>
        <location evidence="1">Endomembrane system</location>
        <topology evidence="1">Multi-pass membrane protein</topology>
    </subcellularLocation>
</comment>
<evidence type="ECO:0000256" key="5">
    <source>
        <dbReference type="SAM" id="MobiDB-lite"/>
    </source>
</evidence>
<dbReference type="PANTHER" id="PTHR28293">
    <property type="entry name" value="NUCLEAR RIM PROTEIN 1"/>
    <property type="match status" value="1"/>
</dbReference>
<keyword evidence="2 6" id="KW-0812">Transmembrane</keyword>
<evidence type="ECO:0000313" key="8">
    <source>
        <dbReference type="Proteomes" id="UP000807716"/>
    </source>
</evidence>
<protein>
    <recommendedName>
        <fullName evidence="9">Nuclear rim protein 1</fullName>
    </recommendedName>
</protein>